<protein>
    <submittedName>
        <fullName evidence="2">Tellurite resistance protein TerB</fullName>
    </submittedName>
</protein>
<dbReference type="AlphaFoldDB" id="A0A4R6RBF1"/>
<evidence type="ECO:0000313" key="2">
    <source>
        <dbReference type="EMBL" id="TDP83379.1"/>
    </source>
</evidence>
<dbReference type="Gene3D" id="1.10.3680.10">
    <property type="entry name" value="TerB-like"/>
    <property type="match status" value="1"/>
</dbReference>
<dbReference type="InterPro" id="IPR007791">
    <property type="entry name" value="DjlA_N"/>
</dbReference>
<dbReference type="Proteomes" id="UP000294547">
    <property type="component" value="Unassembled WGS sequence"/>
</dbReference>
<feature type="domain" description="Co-chaperone DjlA N-terminal" evidence="1">
    <location>
        <begin position="18"/>
        <end position="134"/>
    </location>
</feature>
<evidence type="ECO:0000259" key="1">
    <source>
        <dbReference type="Pfam" id="PF05099"/>
    </source>
</evidence>
<dbReference type="OrthoDB" id="7304139at2"/>
<reference evidence="2 3" key="1">
    <citation type="submission" date="2019-03" db="EMBL/GenBank/DDBJ databases">
        <title>Genomic Encyclopedia of Type Strains, Phase IV (KMG-IV): sequencing the most valuable type-strain genomes for metagenomic binning, comparative biology and taxonomic classification.</title>
        <authorList>
            <person name="Goeker M."/>
        </authorList>
    </citation>
    <scope>NUCLEOTIDE SEQUENCE [LARGE SCALE GENOMIC DNA]</scope>
    <source>
        <strain evidence="2 3">DSM 102969</strain>
    </source>
</reference>
<name>A0A4R6RBF1_9HYPH</name>
<dbReference type="InterPro" id="IPR029024">
    <property type="entry name" value="TerB-like"/>
</dbReference>
<comment type="caution">
    <text evidence="2">The sequence shown here is derived from an EMBL/GenBank/DDBJ whole genome shotgun (WGS) entry which is preliminary data.</text>
</comment>
<gene>
    <name evidence="2" type="ORF">EDD54_3341</name>
</gene>
<sequence>MGLFDRFRSDQGQKMTPHLAFATCLIYVMGADGEMDNEEIGHLLSVLGGAKTGNGIGVGANNQALLDQAVRIARTKPIDQFLAEATPLLTDAQRMSILLNLVDSAMSDGEAEPEEQELIGRVQAAFGIPDERFAPFFDVLMAKNDRTIFVDERHPHNAPGYRVELQVPGRG</sequence>
<dbReference type="EMBL" id="SNXY01000009">
    <property type="protein sequence ID" value="TDP83379.1"/>
    <property type="molecule type" value="Genomic_DNA"/>
</dbReference>
<keyword evidence="3" id="KW-1185">Reference proteome</keyword>
<dbReference type="RefSeq" id="WP_126538284.1">
    <property type="nucleotide sequence ID" value="NZ_BSPM01000009.1"/>
</dbReference>
<dbReference type="SUPFAM" id="SSF158682">
    <property type="entry name" value="TerB-like"/>
    <property type="match status" value="1"/>
</dbReference>
<evidence type="ECO:0000313" key="3">
    <source>
        <dbReference type="Proteomes" id="UP000294547"/>
    </source>
</evidence>
<proteinExistence type="predicted"/>
<accession>A0A4R6RBF1</accession>
<dbReference type="CDD" id="cd07177">
    <property type="entry name" value="terB_like"/>
    <property type="match status" value="1"/>
</dbReference>
<organism evidence="2 3">
    <name type="scientific">Oharaeibacter diazotrophicus</name>
    <dbReference type="NCBI Taxonomy" id="1920512"/>
    <lineage>
        <taxon>Bacteria</taxon>
        <taxon>Pseudomonadati</taxon>
        <taxon>Pseudomonadota</taxon>
        <taxon>Alphaproteobacteria</taxon>
        <taxon>Hyphomicrobiales</taxon>
        <taxon>Pleomorphomonadaceae</taxon>
        <taxon>Oharaeibacter</taxon>
    </lineage>
</organism>
<dbReference type="Pfam" id="PF05099">
    <property type="entry name" value="TerB"/>
    <property type="match status" value="1"/>
</dbReference>